<evidence type="ECO:0000313" key="2">
    <source>
        <dbReference type="EMBL" id="MFC6789625.1"/>
    </source>
</evidence>
<organism evidence="3 4">
    <name type="scientific">Methylobacterium komagatae</name>
    <dbReference type="NCBI Taxonomy" id="374425"/>
    <lineage>
        <taxon>Bacteria</taxon>
        <taxon>Pseudomonadati</taxon>
        <taxon>Pseudomonadota</taxon>
        <taxon>Alphaproteobacteria</taxon>
        <taxon>Hyphomicrobiales</taxon>
        <taxon>Methylobacteriaceae</taxon>
        <taxon>Methylobacterium</taxon>
    </lineage>
</organism>
<reference evidence="4" key="2">
    <citation type="journal article" date="2019" name="Int. J. Syst. Evol. Microbiol.">
        <title>The Global Catalogue of Microorganisms (GCM) 10K type strain sequencing project: providing services to taxonomists for standard genome sequencing and annotation.</title>
        <authorList>
            <consortium name="The Broad Institute Genomics Platform"/>
            <consortium name="The Broad Institute Genome Sequencing Center for Infectious Disease"/>
            <person name="Wu L."/>
            <person name="Ma J."/>
        </authorList>
    </citation>
    <scope>NUCLEOTIDE SEQUENCE [LARGE SCALE GENOMIC DNA]</scope>
    <source>
        <strain evidence="4">CCUG 48316</strain>
    </source>
</reference>
<feature type="signal peptide" evidence="1">
    <location>
        <begin position="1"/>
        <end position="21"/>
    </location>
</feature>
<reference evidence="3" key="1">
    <citation type="journal article" date="2014" name="Int. J. Syst. Evol. Microbiol.">
        <title>Complete genome of a new Firmicutes species belonging to the dominant human colonic microbiota ('Ruminococcus bicirculans') reveals two chromosomes and a selective capacity to utilize plant glucans.</title>
        <authorList>
            <consortium name="NISC Comparative Sequencing Program"/>
            <person name="Wegmann U."/>
            <person name="Louis P."/>
            <person name="Goesmann A."/>
            <person name="Henrissat B."/>
            <person name="Duncan S.H."/>
            <person name="Flint H.J."/>
        </authorList>
    </citation>
    <scope>NUCLEOTIDE SEQUENCE</scope>
    <source>
        <strain evidence="3">NBRC 103627</strain>
    </source>
</reference>
<dbReference type="EMBL" id="JBHSWN010000001">
    <property type="protein sequence ID" value="MFC6792233.1"/>
    <property type="molecule type" value="Genomic_DNA"/>
</dbReference>
<feature type="chain" id="PRO_5045033359" evidence="1">
    <location>
        <begin position="22"/>
        <end position="89"/>
    </location>
</feature>
<protein>
    <submittedName>
        <fullName evidence="3">Uncharacterized protein</fullName>
    </submittedName>
</protein>
<proteinExistence type="predicted"/>
<dbReference type="RefSeq" id="WP_378968760.1">
    <property type="nucleotide sequence ID" value="NZ_JBHSWN010000001.1"/>
</dbReference>
<sequence length="89" mass="9234">MIAVRRAALLAAALTHATAFALFVGPASAKQPGPLPVPAASILFRHMVADQATKVSGAVLNTRPVFGMVRAPADRRLDRVVRAAVCTGC</sequence>
<evidence type="ECO:0000256" key="1">
    <source>
        <dbReference type="SAM" id="SignalP"/>
    </source>
</evidence>
<reference evidence="3" key="3">
    <citation type="submission" date="2024-09" db="EMBL/GenBank/DDBJ databases">
        <authorList>
            <person name="Sun Q."/>
            <person name="Mori K."/>
        </authorList>
    </citation>
    <scope>NUCLEOTIDE SEQUENCE</scope>
    <source>
        <strain evidence="3">NBRC 103627</strain>
    </source>
</reference>
<keyword evidence="4" id="KW-1185">Reference proteome</keyword>
<name>A0ABW2BP40_9HYPH</name>
<keyword evidence="1" id="KW-0732">Signal</keyword>
<dbReference type="EMBL" id="JBHSWN010000001">
    <property type="protein sequence ID" value="MFC6789625.1"/>
    <property type="molecule type" value="Genomic_DNA"/>
</dbReference>
<evidence type="ECO:0000313" key="4">
    <source>
        <dbReference type="Proteomes" id="UP001596292"/>
    </source>
</evidence>
<gene>
    <name evidence="2" type="ORF">ACFQE0_08355</name>
    <name evidence="3" type="ORF">ACFQE0_23280</name>
</gene>
<evidence type="ECO:0000313" key="3">
    <source>
        <dbReference type="EMBL" id="MFC6792233.1"/>
    </source>
</evidence>
<dbReference type="Proteomes" id="UP001596292">
    <property type="component" value="Unassembled WGS sequence"/>
</dbReference>
<comment type="caution">
    <text evidence="3">The sequence shown here is derived from an EMBL/GenBank/DDBJ whole genome shotgun (WGS) entry which is preliminary data.</text>
</comment>
<accession>A0ABW2BP40</accession>